<dbReference type="InterPro" id="IPR014721">
    <property type="entry name" value="Ribsml_uS5_D2-typ_fold_subgr"/>
</dbReference>
<dbReference type="Pfam" id="PF13541">
    <property type="entry name" value="ChlI"/>
    <property type="match status" value="1"/>
</dbReference>
<dbReference type="PANTHER" id="PTHR32039:SF7">
    <property type="entry name" value="COMPETENCE PROTEIN COMM"/>
    <property type="match status" value="1"/>
</dbReference>
<comment type="caution">
    <text evidence="3">The sequence shown here is derived from an EMBL/GenBank/DDBJ whole genome shotgun (WGS) entry which is preliminary data.</text>
</comment>
<evidence type="ECO:0000313" key="3">
    <source>
        <dbReference type="EMBL" id="RAV32383.1"/>
    </source>
</evidence>
<keyword evidence="4" id="KW-1185">Reference proteome</keyword>
<evidence type="ECO:0000259" key="2">
    <source>
        <dbReference type="SMART" id="SM00382"/>
    </source>
</evidence>
<dbReference type="InterPro" id="IPR000523">
    <property type="entry name" value="Mg_chelatse_chII-like_cat_dom"/>
</dbReference>
<dbReference type="GO" id="GO:0005524">
    <property type="term" value="F:ATP binding"/>
    <property type="evidence" value="ECO:0007669"/>
    <property type="project" value="InterPro"/>
</dbReference>
<dbReference type="SUPFAM" id="SSF54211">
    <property type="entry name" value="Ribosomal protein S5 domain 2-like"/>
    <property type="match status" value="1"/>
</dbReference>
<dbReference type="SUPFAM" id="SSF52540">
    <property type="entry name" value="P-loop containing nucleoside triphosphate hydrolases"/>
    <property type="match status" value="1"/>
</dbReference>
<dbReference type="Pfam" id="PF01078">
    <property type="entry name" value="Mg_chelatase"/>
    <property type="match status" value="1"/>
</dbReference>
<dbReference type="InterPro" id="IPR003593">
    <property type="entry name" value="AAA+_ATPase"/>
</dbReference>
<dbReference type="NCBIfam" id="TIGR00368">
    <property type="entry name" value="YifB family Mg chelatase-like AAA ATPase"/>
    <property type="match status" value="1"/>
</dbReference>
<feature type="domain" description="AAA+ ATPase" evidence="2">
    <location>
        <begin position="221"/>
        <end position="400"/>
    </location>
</feature>
<protein>
    <submittedName>
        <fullName evidence="3">Magnesium chelatase</fullName>
    </submittedName>
</protein>
<dbReference type="Proteomes" id="UP000251577">
    <property type="component" value="Unassembled WGS sequence"/>
</dbReference>
<proteinExistence type="inferred from homology"/>
<dbReference type="SMART" id="SM00382">
    <property type="entry name" value="AAA"/>
    <property type="match status" value="1"/>
</dbReference>
<dbReference type="EMBL" id="QHCV01000025">
    <property type="protein sequence ID" value="RAV32383.1"/>
    <property type="molecule type" value="Genomic_DNA"/>
</dbReference>
<dbReference type="Gene3D" id="3.40.50.300">
    <property type="entry name" value="P-loop containing nucleotide triphosphate hydrolases"/>
    <property type="match status" value="1"/>
</dbReference>
<dbReference type="InterPro" id="IPR045006">
    <property type="entry name" value="CHLI-like"/>
</dbReference>
<name>A0A364V6U3_9CORY</name>
<dbReference type="RefSeq" id="WP_113630469.1">
    <property type="nucleotide sequence ID" value="NZ_QHCV01000025.1"/>
</dbReference>
<dbReference type="Pfam" id="PF13335">
    <property type="entry name" value="Mg_chelatase_C"/>
    <property type="match status" value="1"/>
</dbReference>
<dbReference type="PANTHER" id="PTHR32039">
    <property type="entry name" value="MAGNESIUM-CHELATASE SUBUNIT CHLI"/>
    <property type="match status" value="1"/>
</dbReference>
<evidence type="ECO:0000256" key="1">
    <source>
        <dbReference type="ARBA" id="ARBA00006354"/>
    </source>
</evidence>
<dbReference type="Gene3D" id="3.30.230.10">
    <property type="match status" value="1"/>
</dbReference>
<dbReference type="CDD" id="cd00009">
    <property type="entry name" value="AAA"/>
    <property type="match status" value="1"/>
</dbReference>
<dbReference type="InterPro" id="IPR020568">
    <property type="entry name" value="Ribosomal_Su5_D2-typ_SF"/>
</dbReference>
<dbReference type="InterPro" id="IPR025158">
    <property type="entry name" value="Mg_chelat-rel_C"/>
</dbReference>
<comment type="similarity">
    <text evidence="1">Belongs to the Mg-chelatase subunits D/I family. ComM subfamily.</text>
</comment>
<dbReference type="AlphaFoldDB" id="A0A364V6U3"/>
<evidence type="ECO:0000313" key="4">
    <source>
        <dbReference type="Proteomes" id="UP000251577"/>
    </source>
</evidence>
<dbReference type="InterPro" id="IPR027417">
    <property type="entry name" value="P-loop_NTPase"/>
</dbReference>
<organism evidence="3 4">
    <name type="scientific">Corynebacterium heidelbergense</name>
    <dbReference type="NCBI Taxonomy" id="2055947"/>
    <lineage>
        <taxon>Bacteria</taxon>
        <taxon>Bacillati</taxon>
        <taxon>Actinomycetota</taxon>
        <taxon>Actinomycetes</taxon>
        <taxon>Mycobacteriales</taxon>
        <taxon>Corynebacteriaceae</taxon>
        <taxon>Corynebacterium</taxon>
    </lineage>
</organism>
<reference evidence="3 4" key="1">
    <citation type="journal article" date="2018" name="Syst. Appl. Microbiol.">
        <title>Corynebacterium heidelbergense sp. nov., isolated from the preen glands of Egyptian geese (Alopochen aegyptiacus).</title>
        <authorList>
            <person name="Braun M.S."/>
            <person name="Wang E."/>
            <person name="Zimmermann S."/>
            <person name="Wink M."/>
        </authorList>
    </citation>
    <scope>NUCLEOTIDE SEQUENCE [LARGE SCALE GENOMIC DNA]</scope>
    <source>
        <strain evidence="3 4">647</strain>
    </source>
</reference>
<dbReference type="InterPro" id="IPR004482">
    <property type="entry name" value="Mg_chelat-rel"/>
</dbReference>
<sequence length="521" mass="54410">MGVGQARCVALEGLEGLLVTVECDLGRGLPGISVVGLGDASVVQAKDRIRSAMHNTKVPWPQSRVVMSLSPASVPKSGAGFDLAMVCAMVSAQLGSVRIQRRLSTTVLVGELGLDGSVRRVDGVVPIVQAAGANGIPEVVVPAANATEAARAEQGTPGVRVYAVETLADVLTWLHTGQALAPASQRAERGGGGYAHPTPLDMAEVVSQPEARRAVEIAAAGGHNLMLMGPPGSGKSMLARRLPGILPPMSGAEQLEVAAVHSIAGHKGNLAGVWSGQRPFIAPHHGVTQAALIGGGSGRILPGAISLAHRGVLFIDEMPEAKAEVLDALRVPMETRWVEIVRARRSVRFPAQFQLVLAANPCPCGAEQAAGCTCPGSVRQRYQAKLSGPLRDRIDVYACTRSTRAAVIRGSGEEPTAVIAARVAEARERSQRRWAELVPGAHSTNATVAGTVLRKLGAPEEEGLLALQELLREAAVTQRGVDRALRVAWTLADLEGTARPGLGHILDAVELYSSRVLEAVA</sequence>
<gene>
    <name evidence="3" type="ORF">DLJ54_03645</name>
</gene>
<accession>A0A364V6U3</accession>